<dbReference type="Proteomes" id="UP001380953">
    <property type="component" value="Unassembled WGS sequence"/>
</dbReference>
<protein>
    <submittedName>
        <fullName evidence="1">Alpha/beta hydrolase</fullName>
    </submittedName>
</protein>
<keyword evidence="2" id="KW-1185">Reference proteome</keyword>
<dbReference type="EMBL" id="JBBKAR010000045">
    <property type="protein sequence ID" value="MEJ8305772.1"/>
    <property type="molecule type" value="Genomic_DNA"/>
</dbReference>
<organism evidence="1 2">
    <name type="scientific">Saccharibacillus sacchari</name>
    <dbReference type="NCBI Taxonomy" id="456493"/>
    <lineage>
        <taxon>Bacteria</taxon>
        <taxon>Bacillati</taxon>
        <taxon>Bacillota</taxon>
        <taxon>Bacilli</taxon>
        <taxon>Bacillales</taxon>
        <taxon>Paenibacillaceae</taxon>
        <taxon>Saccharibacillus</taxon>
    </lineage>
</organism>
<evidence type="ECO:0000313" key="2">
    <source>
        <dbReference type="Proteomes" id="UP001380953"/>
    </source>
</evidence>
<gene>
    <name evidence="1" type="ORF">WKI47_17825</name>
</gene>
<accession>A0ACC6PFW4</accession>
<sequence length="340" mass="37944">MKVTLRMIDRQLRIKGVIMKALTQKSTEAKYIASAKSAKKALESRKGKKIDGLRCDELWIPGRDGGQIRVRIYRPLHEAANMPGILWLHGGGYSLGLPELNTDMYKNLIATRDCVIIAPDYRLSIDAPYPAALHDAYDTLLWMQKNAAAFGIRADQLMVGGESAGGGLSAALALYARDLGEVKLAFQMPLYPMIDDRMQGQSAKDNNAPIWDSRSNEWAWRLYLGEWYCRDDVPPYAAAARATDYTGLPPAVTFAGELEPFRDETIRYVEHLRAAGVTAEFELYPGCYHAFDMMCPKAEVSKRATAFLMRAFGEAAYRYFAAQPPDFSFSATGRIDASRE</sequence>
<keyword evidence="1" id="KW-0378">Hydrolase</keyword>
<proteinExistence type="predicted"/>
<comment type="caution">
    <text evidence="1">The sequence shown here is derived from an EMBL/GenBank/DDBJ whole genome shotgun (WGS) entry which is preliminary data.</text>
</comment>
<name>A0ACC6PFW4_9BACL</name>
<reference evidence="1" key="1">
    <citation type="submission" date="2024-03" db="EMBL/GenBank/DDBJ databases">
        <title>Whole genome sequecning of epiphytes from Marcgravia umbellata leaves.</title>
        <authorList>
            <person name="Kumar G."/>
            <person name="Savka M.A."/>
        </authorList>
    </citation>
    <scope>NUCLEOTIDE SEQUENCE</scope>
    <source>
        <strain evidence="1">RIT_BL5</strain>
    </source>
</reference>
<evidence type="ECO:0000313" key="1">
    <source>
        <dbReference type="EMBL" id="MEJ8305772.1"/>
    </source>
</evidence>